<proteinExistence type="predicted"/>
<feature type="transmembrane region" description="Helical" evidence="1">
    <location>
        <begin position="58"/>
        <end position="76"/>
    </location>
</feature>
<sequence length="103" mass="12127">MKMELSALTLFPLYLQLLPISITGMGEVAYDKIRLLGGTDKFFHKGPFCFVWWWSRRWPFFFPSILSVFFSLKIFNGPFSFRRVKRVLFIFGAKCCFFGGEMD</sequence>
<name>A0A9P9GF24_FUSSL</name>
<evidence type="ECO:0000313" key="2">
    <source>
        <dbReference type="EMBL" id="KAH7237365.1"/>
    </source>
</evidence>
<comment type="caution">
    <text evidence="2">The sequence shown here is derived from an EMBL/GenBank/DDBJ whole genome shotgun (WGS) entry which is preliminary data.</text>
</comment>
<evidence type="ECO:0000313" key="3">
    <source>
        <dbReference type="Proteomes" id="UP000736672"/>
    </source>
</evidence>
<gene>
    <name evidence="2" type="ORF">B0J15DRAFT_503680</name>
</gene>
<keyword evidence="1" id="KW-0812">Transmembrane</keyword>
<dbReference type="AlphaFoldDB" id="A0A9P9GF24"/>
<reference evidence="2" key="1">
    <citation type="journal article" date="2021" name="Nat. Commun.">
        <title>Genetic determinants of endophytism in the Arabidopsis root mycobiome.</title>
        <authorList>
            <person name="Mesny F."/>
            <person name="Miyauchi S."/>
            <person name="Thiergart T."/>
            <person name="Pickel B."/>
            <person name="Atanasova L."/>
            <person name="Karlsson M."/>
            <person name="Huettel B."/>
            <person name="Barry K.W."/>
            <person name="Haridas S."/>
            <person name="Chen C."/>
            <person name="Bauer D."/>
            <person name="Andreopoulos W."/>
            <person name="Pangilinan J."/>
            <person name="LaButti K."/>
            <person name="Riley R."/>
            <person name="Lipzen A."/>
            <person name="Clum A."/>
            <person name="Drula E."/>
            <person name="Henrissat B."/>
            <person name="Kohler A."/>
            <person name="Grigoriev I.V."/>
            <person name="Martin F.M."/>
            <person name="Hacquard S."/>
        </authorList>
    </citation>
    <scope>NUCLEOTIDE SEQUENCE</scope>
    <source>
        <strain evidence="2">FSSC 5 MPI-SDFR-AT-0091</strain>
    </source>
</reference>
<protein>
    <submittedName>
        <fullName evidence="2">Uncharacterized protein</fullName>
    </submittedName>
</protein>
<evidence type="ECO:0000256" key="1">
    <source>
        <dbReference type="SAM" id="Phobius"/>
    </source>
</evidence>
<dbReference type="EMBL" id="JAGTJS010000023">
    <property type="protein sequence ID" value="KAH7237365.1"/>
    <property type="molecule type" value="Genomic_DNA"/>
</dbReference>
<keyword evidence="3" id="KW-1185">Reference proteome</keyword>
<keyword evidence="1" id="KW-1133">Transmembrane helix</keyword>
<keyword evidence="1" id="KW-0472">Membrane</keyword>
<dbReference type="Proteomes" id="UP000736672">
    <property type="component" value="Unassembled WGS sequence"/>
</dbReference>
<accession>A0A9P9GF24</accession>
<organism evidence="2 3">
    <name type="scientific">Fusarium solani</name>
    <name type="common">Filamentous fungus</name>
    <dbReference type="NCBI Taxonomy" id="169388"/>
    <lineage>
        <taxon>Eukaryota</taxon>
        <taxon>Fungi</taxon>
        <taxon>Dikarya</taxon>
        <taxon>Ascomycota</taxon>
        <taxon>Pezizomycotina</taxon>
        <taxon>Sordariomycetes</taxon>
        <taxon>Hypocreomycetidae</taxon>
        <taxon>Hypocreales</taxon>
        <taxon>Nectriaceae</taxon>
        <taxon>Fusarium</taxon>
        <taxon>Fusarium solani species complex</taxon>
    </lineage>
</organism>
<feature type="non-terminal residue" evidence="2">
    <location>
        <position position="103"/>
    </location>
</feature>